<name>A0A291T1B5_STRMQ</name>
<dbReference type="GO" id="GO:0008684">
    <property type="term" value="F:2-oxopent-4-enoate hydratase activity"/>
    <property type="evidence" value="ECO:0007669"/>
    <property type="project" value="TreeGrafter"/>
</dbReference>
<sequence length="294" mass="30684">MFFLRRLPVPNVPGHVPQDAFPAAVVKVADALADAARRGTPCPPVRGLLVDGVDGADGAEGGIEAAYAVQRLNLQREQATGRRIVGRKIGLTSPAVQRQLGVDQPDFGALFADMAVPEGGEVPAGRLLQPKVEAEVALVLGHDLPHRRCTVVDLLRATDFALPALEIVDSRVRDWDISIVDTVADNASSGLYVLGASPVPLAGLNLRSVRMTMTRNGETASQGTGADCLGSPLNAAVWLASALAERGDPLRAGDLVLTGALGPMVPAAPGDVFHARISDLGAVEVRFGAEGDHR</sequence>
<evidence type="ECO:0000259" key="2">
    <source>
        <dbReference type="Pfam" id="PF01557"/>
    </source>
</evidence>
<dbReference type="InterPro" id="IPR011234">
    <property type="entry name" value="Fumarylacetoacetase-like_C"/>
</dbReference>
<dbReference type="EMBL" id="LJIW01000002">
    <property type="protein sequence ID" value="PNG91519.1"/>
    <property type="molecule type" value="Genomic_DNA"/>
</dbReference>
<dbReference type="GO" id="GO:0005737">
    <property type="term" value="C:cytoplasm"/>
    <property type="evidence" value="ECO:0007669"/>
    <property type="project" value="TreeGrafter"/>
</dbReference>
<keyword evidence="1" id="KW-0456">Lyase</keyword>
<comment type="caution">
    <text evidence="3">The sequence shown here is derived from an EMBL/GenBank/DDBJ whole genome shotgun (WGS) entry which is preliminary data.</text>
</comment>
<evidence type="ECO:0000256" key="1">
    <source>
        <dbReference type="ARBA" id="ARBA00023239"/>
    </source>
</evidence>
<reference evidence="3 4" key="1">
    <citation type="submission" date="2015-09" db="EMBL/GenBank/DDBJ databases">
        <title>Genome sequence, genome mining and natural product profiling of a biocontrol bacterium Streptomyces malaysiensis F913.</title>
        <authorList>
            <person name="Xu Y."/>
            <person name="Wei J."/>
            <person name="Xie J."/>
            <person name="Li T."/>
            <person name="Zhou Z."/>
        </authorList>
    </citation>
    <scope>NUCLEOTIDE SEQUENCE [LARGE SCALE GENOMIC DNA]</scope>
    <source>
        <strain evidence="3 4">F913</strain>
    </source>
</reference>
<dbReference type="InterPro" id="IPR036663">
    <property type="entry name" value="Fumarylacetoacetase_C_sf"/>
</dbReference>
<evidence type="ECO:0000313" key="3">
    <source>
        <dbReference type="EMBL" id="PNG91519.1"/>
    </source>
</evidence>
<dbReference type="Pfam" id="PF01557">
    <property type="entry name" value="FAA_hydrolase"/>
    <property type="match status" value="1"/>
</dbReference>
<dbReference type="Proteomes" id="UP000236520">
    <property type="component" value="Unassembled WGS sequence"/>
</dbReference>
<dbReference type="AlphaFoldDB" id="A0A291T1B5"/>
<organism evidence="3 4">
    <name type="scientific">Streptomyces malaysiensis</name>
    <dbReference type="NCBI Taxonomy" id="92644"/>
    <lineage>
        <taxon>Bacteria</taxon>
        <taxon>Bacillati</taxon>
        <taxon>Actinomycetota</taxon>
        <taxon>Actinomycetes</taxon>
        <taxon>Kitasatosporales</taxon>
        <taxon>Streptomycetaceae</taxon>
        <taxon>Streptomyces</taxon>
        <taxon>Streptomyces violaceusniger group</taxon>
    </lineage>
</organism>
<evidence type="ECO:0000313" key="4">
    <source>
        <dbReference type="Proteomes" id="UP000236520"/>
    </source>
</evidence>
<dbReference type="InterPro" id="IPR050772">
    <property type="entry name" value="Hydratase-Decarb/MhpD_sf"/>
</dbReference>
<dbReference type="SUPFAM" id="SSF56529">
    <property type="entry name" value="FAH"/>
    <property type="match status" value="1"/>
</dbReference>
<proteinExistence type="predicted"/>
<dbReference type="PANTHER" id="PTHR30143">
    <property type="entry name" value="ACID HYDRATASE"/>
    <property type="match status" value="1"/>
</dbReference>
<feature type="domain" description="Fumarylacetoacetase-like C-terminal" evidence="2">
    <location>
        <begin position="107"/>
        <end position="286"/>
    </location>
</feature>
<dbReference type="KEGG" id="smal:SMALA_6708"/>
<accession>A0A291T1B5</accession>
<keyword evidence="4" id="KW-1185">Reference proteome</keyword>
<dbReference type="PANTHER" id="PTHR30143:SF0">
    <property type="entry name" value="2-KETO-4-PENTENOATE HYDRATASE"/>
    <property type="match status" value="1"/>
</dbReference>
<gene>
    <name evidence="3" type="ORF">SMF913_26984</name>
</gene>
<dbReference type="Gene3D" id="3.90.850.10">
    <property type="entry name" value="Fumarylacetoacetase-like, C-terminal domain"/>
    <property type="match status" value="1"/>
</dbReference>
<protein>
    <submittedName>
        <fullName evidence="3">2-oxopent-4-enoate hydratase</fullName>
    </submittedName>
</protein>